<evidence type="ECO:0000313" key="2">
    <source>
        <dbReference type="EMBL" id="CUQ13865.1"/>
    </source>
</evidence>
<evidence type="ECO:0000313" key="3">
    <source>
        <dbReference type="EMBL" id="MDB7935666.1"/>
    </source>
</evidence>
<dbReference type="EMBL" id="JAQLWV010000050">
    <property type="protein sequence ID" value="MDB7935666.1"/>
    <property type="molecule type" value="Genomic_DNA"/>
</dbReference>
<reference evidence="2 5" key="1">
    <citation type="submission" date="2015-09" db="EMBL/GenBank/DDBJ databases">
        <authorList>
            <consortium name="Pathogen Informatics"/>
        </authorList>
    </citation>
    <scope>NUCLEOTIDE SEQUENCE [LARGE SCALE GENOMIC DNA]</scope>
    <source>
        <strain evidence="2 5">2789STDY5608854</strain>
    </source>
</reference>
<dbReference type="Proteomes" id="UP001211173">
    <property type="component" value="Unassembled WGS sequence"/>
</dbReference>
<evidence type="ECO:0000313" key="4">
    <source>
        <dbReference type="EMBL" id="QQR05910.1"/>
    </source>
</evidence>
<reference evidence="3" key="3">
    <citation type="submission" date="2023-01" db="EMBL/GenBank/DDBJ databases">
        <title>Human gut microbiome strain richness.</title>
        <authorList>
            <person name="Chen-Liaw A."/>
        </authorList>
    </citation>
    <scope>NUCLEOTIDE SEQUENCE</scope>
    <source>
        <strain evidence="3">1001287st1_F4_1001285I_161205</strain>
    </source>
</reference>
<proteinExistence type="predicted"/>
<keyword evidence="1" id="KW-0812">Transmembrane</keyword>
<protein>
    <submittedName>
        <fullName evidence="3">DUF6102 family protein</fullName>
    </submittedName>
</protein>
<reference evidence="4 6" key="2">
    <citation type="submission" date="2020-11" db="EMBL/GenBank/DDBJ databases">
        <title>Closed and high quality bacterial genomes of the OMM12 community.</title>
        <authorList>
            <person name="Marbouty M."/>
            <person name="Lamy-Besnier Q."/>
            <person name="Debarbieux L."/>
            <person name="Koszul R."/>
        </authorList>
    </citation>
    <scope>NUCLEOTIDE SEQUENCE [LARGE SCALE GENOMIC DNA]</scope>
    <source>
        <strain evidence="4 6">YL31</strain>
    </source>
</reference>
<feature type="transmembrane region" description="Helical" evidence="1">
    <location>
        <begin position="170"/>
        <end position="188"/>
    </location>
</feature>
<feature type="transmembrane region" description="Helical" evidence="1">
    <location>
        <begin position="208"/>
        <end position="238"/>
    </location>
</feature>
<feature type="transmembrane region" description="Helical" evidence="1">
    <location>
        <begin position="42"/>
        <end position="67"/>
    </location>
</feature>
<dbReference type="EMBL" id="CP065315">
    <property type="protein sequence ID" value="QQR05910.1"/>
    <property type="molecule type" value="Genomic_DNA"/>
</dbReference>
<dbReference type="OrthoDB" id="1777254at2"/>
<evidence type="ECO:0000313" key="6">
    <source>
        <dbReference type="Proteomes" id="UP000595792"/>
    </source>
</evidence>
<keyword evidence="1" id="KW-0472">Membrane</keyword>
<feature type="transmembrane region" description="Helical" evidence="1">
    <location>
        <begin position="87"/>
        <end position="113"/>
    </location>
</feature>
<evidence type="ECO:0000313" key="5">
    <source>
        <dbReference type="Proteomes" id="UP000095746"/>
    </source>
</evidence>
<accession>A0A174U255</accession>
<feature type="transmembrane region" description="Helical" evidence="1">
    <location>
        <begin position="133"/>
        <end position="163"/>
    </location>
</feature>
<dbReference type="Proteomes" id="UP000595792">
    <property type="component" value="Chromosome"/>
</dbReference>
<evidence type="ECO:0000256" key="1">
    <source>
        <dbReference type="SAM" id="Phobius"/>
    </source>
</evidence>
<dbReference type="Pfam" id="PF19597">
    <property type="entry name" value="TrbL_4"/>
    <property type="match status" value="1"/>
</dbReference>
<dbReference type="Proteomes" id="UP000095746">
    <property type="component" value="Unassembled WGS sequence"/>
</dbReference>
<dbReference type="RefSeq" id="WP_065533975.1">
    <property type="nucleotide sequence ID" value="NZ_BAABZG010000001.1"/>
</dbReference>
<dbReference type="EMBL" id="CYZT01000709">
    <property type="protein sequence ID" value="CUQ13865.1"/>
    <property type="molecule type" value="Genomic_DNA"/>
</dbReference>
<sequence>MEYILVLLIVALLNGAIAYIDGLMEGIVPLTLYAEQYMSTLAGVDLFEALFDIVFGFGVSLIILKFLKKGFETYVLWSDGDADEEPIALLTNFFKAMAVAVCFPTMYGWLAGIVEEMSNKMLEAIGLATAYDWAGWVSGISTLGLVTAIFGLVFVIVYFILYFQFLMRGLEILILRVGMPLACVGLIDNDKGVFKPYMSKFFQSALSVVIQIALAKLGVGLMMNMHIFWGVACMILAVRTPKFLQDFIITTGGGGGGAIVNNAYHSVRLVQMVRGMGK</sequence>
<gene>
    <name evidence="2" type="ORF">ERS852411_04017</name>
    <name evidence="4" type="ORF">I5Q84_18625</name>
    <name evidence="3" type="ORF">PNE06_21510</name>
</gene>
<dbReference type="InterPro" id="IPR046084">
    <property type="entry name" value="TrbL_4"/>
</dbReference>
<name>A0A174U255_FLAPL</name>
<dbReference type="AlphaFoldDB" id="A0A174U255"/>
<organism evidence="2 5">
    <name type="scientific">Flavonifractor plautii</name>
    <name type="common">Fusobacterium plautii</name>
    <dbReference type="NCBI Taxonomy" id="292800"/>
    <lineage>
        <taxon>Bacteria</taxon>
        <taxon>Bacillati</taxon>
        <taxon>Bacillota</taxon>
        <taxon>Clostridia</taxon>
        <taxon>Eubacteriales</taxon>
        <taxon>Oscillospiraceae</taxon>
        <taxon>Flavonifractor</taxon>
    </lineage>
</organism>
<keyword evidence="1" id="KW-1133">Transmembrane helix</keyword>
<dbReference type="KEGG" id="fpla:A4U99_02575"/>